<evidence type="ECO:0000313" key="1">
    <source>
        <dbReference type="EMBL" id="CAG8704542.1"/>
    </source>
</evidence>
<dbReference type="EMBL" id="CAJVPT010033355">
    <property type="protein sequence ID" value="CAG8704542.1"/>
    <property type="molecule type" value="Genomic_DNA"/>
</dbReference>
<comment type="caution">
    <text evidence="1">The sequence shown here is derived from an EMBL/GenBank/DDBJ whole genome shotgun (WGS) entry which is preliminary data.</text>
</comment>
<keyword evidence="2" id="KW-1185">Reference proteome</keyword>
<reference evidence="1" key="1">
    <citation type="submission" date="2021-06" db="EMBL/GenBank/DDBJ databases">
        <authorList>
            <person name="Kallberg Y."/>
            <person name="Tangrot J."/>
            <person name="Rosling A."/>
        </authorList>
    </citation>
    <scope>NUCLEOTIDE SEQUENCE</scope>
    <source>
        <strain evidence="1">CL356</strain>
    </source>
</reference>
<organism evidence="1 2">
    <name type="scientific">Acaulospora colombiana</name>
    <dbReference type="NCBI Taxonomy" id="27376"/>
    <lineage>
        <taxon>Eukaryota</taxon>
        <taxon>Fungi</taxon>
        <taxon>Fungi incertae sedis</taxon>
        <taxon>Mucoromycota</taxon>
        <taxon>Glomeromycotina</taxon>
        <taxon>Glomeromycetes</taxon>
        <taxon>Diversisporales</taxon>
        <taxon>Acaulosporaceae</taxon>
        <taxon>Acaulospora</taxon>
    </lineage>
</organism>
<protein>
    <submittedName>
        <fullName evidence="1">3843_t:CDS:1</fullName>
    </submittedName>
</protein>
<feature type="non-terminal residue" evidence="1">
    <location>
        <position position="1"/>
    </location>
</feature>
<sequence length="192" mass="21383">IPTGGADGKRALRAGRARMVAMGNKSIVSGILSDSRFFRPLEPYVHRTDIVRASDISTRRFSTEQGYTGSISRLLKIKLLAVLMTGNARNGRDVDELCLSVSRIFNMKDGIKIRSKRETAYKAYVVLIVPPESWVVIPNYNTTPKLKLANLILILIKLGVQDVIDHDMNIRNSTPEDEDPKIDFSLVRASAI</sequence>
<gene>
    <name evidence="1" type="ORF">ACOLOM_LOCUS10393</name>
</gene>
<name>A0ACA9PEJ3_9GLOM</name>
<proteinExistence type="predicted"/>
<evidence type="ECO:0000313" key="2">
    <source>
        <dbReference type="Proteomes" id="UP000789525"/>
    </source>
</evidence>
<accession>A0ACA9PEJ3</accession>
<dbReference type="Proteomes" id="UP000789525">
    <property type="component" value="Unassembled WGS sequence"/>
</dbReference>